<keyword evidence="11" id="KW-1185">Reference proteome</keyword>
<keyword evidence="6" id="KW-0325">Glycoprotein</keyword>
<organism evidence="10 11">
    <name type="scientific">Malassezia cuniculi</name>
    <dbReference type="NCBI Taxonomy" id="948313"/>
    <lineage>
        <taxon>Eukaryota</taxon>
        <taxon>Fungi</taxon>
        <taxon>Dikarya</taxon>
        <taxon>Basidiomycota</taxon>
        <taxon>Ustilaginomycotina</taxon>
        <taxon>Malasseziomycetes</taxon>
        <taxon>Malasseziales</taxon>
        <taxon>Malasseziaceae</taxon>
        <taxon>Malassezia</taxon>
    </lineage>
</organism>
<evidence type="ECO:0000256" key="8">
    <source>
        <dbReference type="ARBA" id="ARBA00048461"/>
    </source>
</evidence>
<evidence type="ECO:0000256" key="3">
    <source>
        <dbReference type="ARBA" id="ARBA00022670"/>
    </source>
</evidence>
<feature type="signal peptide" evidence="9">
    <location>
        <begin position="1"/>
        <end position="19"/>
    </location>
</feature>
<dbReference type="PROSITE" id="PS00131">
    <property type="entry name" value="CARBOXYPEPT_SER_SER"/>
    <property type="match status" value="1"/>
</dbReference>
<dbReference type="EC" id="3.4.16.-" evidence="9"/>
<feature type="chain" id="PRO_5041775933" description="Carboxypeptidase" evidence="9">
    <location>
        <begin position="20"/>
        <end position="524"/>
    </location>
</feature>
<evidence type="ECO:0000256" key="2">
    <source>
        <dbReference type="ARBA" id="ARBA00022645"/>
    </source>
</evidence>
<dbReference type="InterPro" id="IPR029058">
    <property type="entry name" value="AB_hydrolase_fold"/>
</dbReference>
<dbReference type="Proteomes" id="UP001219933">
    <property type="component" value="Chromosome 1"/>
</dbReference>
<comment type="catalytic activity">
    <reaction evidence="7">
        <text>a diacylglycerol + H2O = a monoacylglycerol + a fatty acid + H(+)</text>
        <dbReference type="Rhea" id="RHEA:32731"/>
        <dbReference type="ChEBI" id="CHEBI:15377"/>
        <dbReference type="ChEBI" id="CHEBI:15378"/>
        <dbReference type="ChEBI" id="CHEBI:17408"/>
        <dbReference type="ChEBI" id="CHEBI:18035"/>
        <dbReference type="ChEBI" id="CHEBI:28868"/>
    </reaction>
</comment>
<evidence type="ECO:0000256" key="5">
    <source>
        <dbReference type="ARBA" id="ARBA00022801"/>
    </source>
</evidence>
<protein>
    <recommendedName>
        <fullName evidence="9">Carboxypeptidase</fullName>
        <ecNumber evidence="9">3.4.16.-</ecNumber>
    </recommendedName>
</protein>
<dbReference type="Pfam" id="PF00450">
    <property type="entry name" value="Peptidase_S10"/>
    <property type="match status" value="1"/>
</dbReference>
<dbReference type="PANTHER" id="PTHR11802">
    <property type="entry name" value="SERINE PROTEASE FAMILY S10 SERINE CARBOXYPEPTIDASE"/>
    <property type="match status" value="1"/>
</dbReference>
<evidence type="ECO:0000313" key="10">
    <source>
        <dbReference type="EMBL" id="WFD33411.1"/>
    </source>
</evidence>
<comment type="catalytic activity">
    <reaction evidence="8">
        <text>a monoacylglycerol + H2O = glycerol + a fatty acid + H(+)</text>
        <dbReference type="Rhea" id="RHEA:15245"/>
        <dbReference type="ChEBI" id="CHEBI:15377"/>
        <dbReference type="ChEBI" id="CHEBI:15378"/>
        <dbReference type="ChEBI" id="CHEBI:17408"/>
        <dbReference type="ChEBI" id="CHEBI:17754"/>
        <dbReference type="ChEBI" id="CHEBI:28868"/>
    </reaction>
</comment>
<name>A0AAF0EN57_9BASI</name>
<dbReference type="AlphaFoldDB" id="A0AAF0EN57"/>
<dbReference type="PANTHER" id="PTHR11802:SF113">
    <property type="entry name" value="SERINE CARBOXYPEPTIDASE CTSA-4.1"/>
    <property type="match status" value="1"/>
</dbReference>
<dbReference type="GO" id="GO:0006508">
    <property type="term" value="P:proteolysis"/>
    <property type="evidence" value="ECO:0007669"/>
    <property type="project" value="UniProtKB-KW"/>
</dbReference>
<accession>A0AAF0EN57</accession>
<dbReference type="Gene3D" id="3.40.50.1820">
    <property type="entry name" value="alpha/beta hydrolase"/>
    <property type="match status" value="1"/>
</dbReference>
<keyword evidence="5 9" id="KW-0378">Hydrolase</keyword>
<proteinExistence type="inferred from homology"/>
<evidence type="ECO:0000256" key="6">
    <source>
        <dbReference type="ARBA" id="ARBA00023180"/>
    </source>
</evidence>
<dbReference type="Gene3D" id="1.10.287.410">
    <property type="match status" value="1"/>
</dbReference>
<sequence length="524" mass="57156">MRTSALALVGALSALGALGAQTPFQVAQAGAEYATMSHPSFPAHSLRIRNVPGEICEPDARSWSGYLDVDLDKLFERHGNDSIYPQGAAPGDGIVEHFYFWAFESRDAPETDPFTLWLNGGPGCSSFIGLLMELGPCSAAEPLNGMPRVTPNPWSFNSHSNMVFLDQPVGVGFSYASWKNASREDAPPARILDSPSAARDVSAFLHLLNLHAPKPKGQRREFHMAGESYAGRYLPLIAAQVLHDNDAIAQHPQHGIEPLPLASVLIGNGITSPFHQNRANIDYACTNISGDGPFLSNATCAKMEKAWPVCQDLLAKCNADRGNVPYSRTRCSTANTFCEGALSAPWEKTNSSFYDYKHEPDYAEDAWVAAYLNAPKTRAALGVDARGPGDRHDGVFTGCSDQVFADFGTTGDGARDTTWAVAEVLERGVRVLDYSGRRDFICNFVGNARWIDDLEWSGKDGYRSAPLEPWYVDGKRAGEFRHYGNLTFAIVDGAGHFVPHDQPINAHAMFNRWIHPAGVPGRLD</sequence>
<dbReference type="EMBL" id="CP119877">
    <property type="protein sequence ID" value="WFD33411.1"/>
    <property type="molecule type" value="Genomic_DNA"/>
</dbReference>
<dbReference type="SUPFAM" id="SSF53474">
    <property type="entry name" value="alpha/beta-Hydrolases"/>
    <property type="match status" value="1"/>
</dbReference>
<gene>
    <name evidence="10" type="ORF">MCUN1_000224</name>
</gene>
<keyword evidence="4 9" id="KW-0732">Signal</keyword>
<keyword evidence="3 9" id="KW-0645">Protease</keyword>
<evidence type="ECO:0000256" key="4">
    <source>
        <dbReference type="ARBA" id="ARBA00022729"/>
    </source>
</evidence>
<reference evidence="10" key="1">
    <citation type="submission" date="2023-03" db="EMBL/GenBank/DDBJ databases">
        <title>Mating type loci evolution in Malassezia.</title>
        <authorList>
            <person name="Coelho M.A."/>
        </authorList>
    </citation>
    <scope>NUCLEOTIDE SEQUENCE</scope>
    <source>
        <strain evidence="10">CBS 11721</strain>
    </source>
</reference>
<dbReference type="PRINTS" id="PR00724">
    <property type="entry name" value="CRBOXYPTASEC"/>
</dbReference>
<dbReference type="GO" id="GO:0000324">
    <property type="term" value="C:fungal-type vacuole"/>
    <property type="evidence" value="ECO:0007669"/>
    <property type="project" value="TreeGrafter"/>
</dbReference>
<dbReference type="InterPro" id="IPR018202">
    <property type="entry name" value="Ser_caboxypep_ser_AS"/>
</dbReference>
<dbReference type="PROSITE" id="PS00560">
    <property type="entry name" value="CARBOXYPEPT_SER_HIS"/>
    <property type="match status" value="1"/>
</dbReference>
<evidence type="ECO:0000256" key="9">
    <source>
        <dbReference type="RuleBase" id="RU361156"/>
    </source>
</evidence>
<evidence type="ECO:0000313" key="11">
    <source>
        <dbReference type="Proteomes" id="UP001219933"/>
    </source>
</evidence>
<evidence type="ECO:0000256" key="7">
    <source>
        <dbReference type="ARBA" id="ARBA00047591"/>
    </source>
</evidence>
<dbReference type="InterPro" id="IPR001563">
    <property type="entry name" value="Peptidase_S10"/>
</dbReference>
<keyword evidence="2 9" id="KW-0121">Carboxypeptidase</keyword>
<comment type="similarity">
    <text evidence="1 9">Belongs to the peptidase S10 family.</text>
</comment>
<dbReference type="GO" id="GO:0004185">
    <property type="term" value="F:serine-type carboxypeptidase activity"/>
    <property type="evidence" value="ECO:0007669"/>
    <property type="project" value="UniProtKB-UniRule"/>
</dbReference>
<dbReference type="InterPro" id="IPR033124">
    <property type="entry name" value="Ser_caboxypep_his_AS"/>
</dbReference>
<evidence type="ECO:0000256" key="1">
    <source>
        <dbReference type="ARBA" id="ARBA00009431"/>
    </source>
</evidence>